<evidence type="ECO:0000313" key="2">
    <source>
        <dbReference type="EMBL" id="ACU94830.1"/>
    </source>
</evidence>
<dbReference type="Pfam" id="PF12641">
    <property type="entry name" value="Flavodoxin_3"/>
    <property type="match status" value="1"/>
</dbReference>
<keyword evidence="3" id="KW-1185">Reference proteome</keyword>
<sequence length="169" mass="18909">MNRYLSFSVSSRTGNTRKVAEGVRAQAEAMGWGIHEIAKGEDPADEVVIMCFWCFKSTFDPLSLKRLASCQGKRILAIGTFGGYPQSNYGDKVRRNVTAAIEQENECLGVFLCQGKVSMENVEKRRQLPVDDPHYLNDWGVARLVESQKHPDETDVVYAAAYTHDHLPA</sequence>
<gene>
    <name evidence="2" type="ordered locus">Ccur_11410</name>
</gene>
<accession>C7MPJ0</accession>
<evidence type="ECO:0000313" key="3">
    <source>
        <dbReference type="Proteomes" id="UP000000954"/>
    </source>
</evidence>
<dbReference type="SUPFAM" id="SSF52218">
    <property type="entry name" value="Flavoproteins"/>
    <property type="match status" value="1"/>
</dbReference>
<name>C7MPJ0_CRYCD</name>
<protein>
    <recommendedName>
        <fullName evidence="1">Flavodoxin-like domain-containing protein</fullName>
    </recommendedName>
</protein>
<dbReference type="InterPro" id="IPR008254">
    <property type="entry name" value="Flavodoxin/NO_synth"/>
</dbReference>
<evidence type="ECO:0000259" key="1">
    <source>
        <dbReference type="Pfam" id="PF12641"/>
    </source>
</evidence>
<dbReference type="KEGG" id="ccu:Ccur_11410"/>
<feature type="domain" description="Flavodoxin-like" evidence="1">
    <location>
        <begin position="10"/>
        <end position="160"/>
    </location>
</feature>
<dbReference type="OrthoDB" id="307208at2"/>
<dbReference type="eggNOG" id="COG0716">
    <property type="taxonomic scope" value="Bacteria"/>
</dbReference>
<dbReference type="RefSeq" id="WP_015778693.1">
    <property type="nucleotide sequence ID" value="NC_013170.1"/>
</dbReference>
<dbReference type="Proteomes" id="UP000000954">
    <property type="component" value="Chromosome"/>
</dbReference>
<proteinExistence type="predicted"/>
<dbReference type="HOGENOM" id="CLU_098259_1_0_11"/>
<organism evidence="2 3">
    <name type="scientific">Cryptobacterium curtum (strain ATCC 700683 / DSM 15641 / CCUG 43107 / 12-3)</name>
    <dbReference type="NCBI Taxonomy" id="469378"/>
    <lineage>
        <taxon>Bacteria</taxon>
        <taxon>Bacillati</taxon>
        <taxon>Actinomycetota</taxon>
        <taxon>Coriobacteriia</taxon>
        <taxon>Eggerthellales</taxon>
        <taxon>Eggerthellaceae</taxon>
        <taxon>Cryptobacterium</taxon>
    </lineage>
</organism>
<reference evidence="2 3" key="1">
    <citation type="journal article" date="2009" name="Stand. Genomic Sci.">
        <title>Complete genome sequence of Cryptobacterium curtum type strain (12-3).</title>
        <authorList>
            <person name="Mavrommatis K."/>
            <person name="Pukall R."/>
            <person name="Rohde C."/>
            <person name="Chen F."/>
            <person name="Sims D."/>
            <person name="Brettin T."/>
            <person name="Kuske C."/>
            <person name="Detter J.C."/>
            <person name="Han C."/>
            <person name="Lapidus A."/>
            <person name="Copeland A."/>
            <person name="Glavina Del Rio T."/>
            <person name="Nolan M."/>
            <person name="Lucas S."/>
            <person name="Tice H."/>
            <person name="Cheng J.F."/>
            <person name="Bruce D."/>
            <person name="Goodwin L."/>
            <person name="Pitluck S."/>
            <person name="Ovchinnikova G."/>
            <person name="Pati A."/>
            <person name="Ivanova N."/>
            <person name="Chen A."/>
            <person name="Palaniappan K."/>
            <person name="Chain P."/>
            <person name="D'haeseleer P."/>
            <person name="Goker M."/>
            <person name="Bristow J."/>
            <person name="Eisen J.A."/>
            <person name="Markowitz V."/>
            <person name="Hugenholtz P."/>
            <person name="Rohde M."/>
            <person name="Klenk H.P."/>
            <person name="Kyrpides N.C."/>
        </authorList>
    </citation>
    <scope>NUCLEOTIDE SEQUENCE [LARGE SCALE GENOMIC DNA]</scope>
    <source>
        <strain evidence="3">ATCC 700683 / DSM 15641 / 12-3</strain>
    </source>
</reference>
<dbReference type="AlphaFoldDB" id="C7MPJ0"/>
<dbReference type="STRING" id="469378.Ccur_11410"/>
<dbReference type="InterPro" id="IPR029039">
    <property type="entry name" value="Flavoprotein-like_sf"/>
</dbReference>
<dbReference type="GO" id="GO:0010181">
    <property type="term" value="F:FMN binding"/>
    <property type="evidence" value="ECO:0007669"/>
    <property type="project" value="InterPro"/>
</dbReference>
<dbReference type="EMBL" id="CP001682">
    <property type="protein sequence ID" value="ACU94830.1"/>
    <property type="molecule type" value="Genomic_DNA"/>
</dbReference>